<organism evidence="1 2">
    <name type="scientific">Rhizobium phage RHph_I1_9</name>
    <dbReference type="NCBI Taxonomy" id="2509729"/>
    <lineage>
        <taxon>Viruses</taxon>
        <taxon>Duplodnaviria</taxon>
        <taxon>Heunggongvirae</taxon>
        <taxon>Uroviricota</taxon>
        <taxon>Caudoviricetes</taxon>
        <taxon>Pootjesviridae</taxon>
        <taxon>Staniewskivirinae</taxon>
        <taxon>Trinifflemingvirus</taxon>
        <taxon>Trinifflemingvirus I19</taxon>
    </lineage>
</organism>
<accession>A0A7S5RF09</accession>
<dbReference type="EMBL" id="MN988532">
    <property type="protein sequence ID" value="QIG73660.1"/>
    <property type="molecule type" value="Genomic_DNA"/>
</dbReference>
<proteinExistence type="predicted"/>
<name>A0A7S5RF09_9CAUD</name>
<gene>
    <name evidence="1" type="ORF">EVC04_223</name>
</gene>
<sequence length="96" mass="10853">MSNKVATIFALFSVDNDFNQPGHNLIGWWMNKPSLETIAKALCLQFPSVNDEETVAVVKIWSGQTEIRVRETDYRLCQIPEGTKLDIVENVGKKSK</sequence>
<keyword evidence="2" id="KW-1185">Reference proteome</keyword>
<protein>
    <submittedName>
        <fullName evidence="1">Uncharacterized protein</fullName>
    </submittedName>
</protein>
<reference evidence="1 2" key="1">
    <citation type="submission" date="2020-01" db="EMBL/GenBank/DDBJ databases">
        <title>Patterns of diversity and host range of bacteriophage communities associated with bean-nodulatin bacteria.</title>
        <authorList>
            <person name="Vann Cauwenberghe J."/>
            <person name="Santamaria R.I."/>
            <person name="Bustos P."/>
            <person name="Juarez S."/>
            <person name="Gonzalez V."/>
        </authorList>
    </citation>
    <scope>NUCLEOTIDE SEQUENCE [LARGE SCALE GENOMIC DNA]</scope>
    <source>
        <strain evidence="2">RHph</strain>
    </source>
</reference>
<evidence type="ECO:0000313" key="2">
    <source>
        <dbReference type="Proteomes" id="UP000615696"/>
    </source>
</evidence>
<dbReference type="Proteomes" id="UP000615696">
    <property type="component" value="Segment"/>
</dbReference>
<evidence type="ECO:0000313" key="1">
    <source>
        <dbReference type="EMBL" id="QIG73660.1"/>
    </source>
</evidence>